<evidence type="ECO:0000313" key="1">
    <source>
        <dbReference type="EMBL" id="SDJ98801.1"/>
    </source>
</evidence>
<gene>
    <name evidence="1" type="ORF">SAMN04488026_102841</name>
</gene>
<sequence>MPISHVLARGLVVLILVFALPASLSAEGKKGIGGLFRASSKSPTATSEVNTESGPVAKACGLRGKALGKVVEKGPGGWKLYDTAPGSTAVRDFHVTGFSDGCARKVSGAVAMFGSVELYELVHYGPVGMKPKGTDTDKAYAEMRARACGSAKMACKPGALRKLTKQAVFVDVYASASSPRRTQLLMSRGKLAALSQK</sequence>
<reference evidence="1 2" key="1">
    <citation type="submission" date="2016-10" db="EMBL/GenBank/DDBJ databases">
        <authorList>
            <person name="de Groot N.N."/>
        </authorList>
    </citation>
    <scope>NUCLEOTIDE SEQUENCE [LARGE SCALE GENOMIC DNA]</scope>
    <source>
        <strain evidence="1 2">DSM 25294</strain>
    </source>
</reference>
<dbReference type="STRING" id="571298.SAMN04488026_102841"/>
<protein>
    <submittedName>
        <fullName evidence="1">Uncharacterized protein</fullName>
    </submittedName>
</protein>
<dbReference type="EMBL" id="FNEK01000028">
    <property type="protein sequence ID" value="SDJ98801.1"/>
    <property type="molecule type" value="Genomic_DNA"/>
</dbReference>
<name>A0A1G8Y7W2_9RHOB</name>
<organism evidence="1 2">
    <name type="scientific">Aliiruegeria lutimaris</name>
    <dbReference type="NCBI Taxonomy" id="571298"/>
    <lineage>
        <taxon>Bacteria</taxon>
        <taxon>Pseudomonadati</taxon>
        <taxon>Pseudomonadota</taxon>
        <taxon>Alphaproteobacteria</taxon>
        <taxon>Rhodobacterales</taxon>
        <taxon>Roseobacteraceae</taxon>
        <taxon>Aliiruegeria</taxon>
    </lineage>
</organism>
<dbReference type="AlphaFoldDB" id="A0A1G8Y7W2"/>
<dbReference type="RefSeq" id="WP_093157263.1">
    <property type="nucleotide sequence ID" value="NZ_FNEK01000028.1"/>
</dbReference>
<dbReference type="OrthoDB" id="7865311at2"/>
<accession>A0A1G8Y7W2</accession>
<proteinExistence type="predicted"/>
<evidence type="ECO:0000313" key="2">
    <source>
        <dbReference type="Proteomes" id="UP000199382"/>
    </source>
</evidence>
<dbReference type="Proteomes" id="UP000199382">
    <property type="component" value="Unassembled WGS sequence"/>
</dbReference>
<keyword evidence="2" id="KW-1185">Reference proteome</keyword>